<proteinExistence type="predicted"/>
<protein>
    <submittedName>
        <fullName evidence="4">Metallophosphoesterase</fullName>
    </submittedName>
</protein>
<dbReference type="Pfam" id="PF00149">
    <property type="entry name" value="Metallophos"/>
    <property type="match status" value="1"/>
</dbReference>
<dbReference type="InterPro" id="IPR029052">
    <property type="entry name" value="Metallo-depent_PP-like"/>
</dbReference>
<dbReference type="AlphaFoldDB" id="A0A9X2KQY8"/>
<gene>
    <name evidence="4" type="ORF">M9979_09260</name>
</gene>
<evidence type="ECO:0000313" key="4">
    <source>
        <dbReference type="EMBL" id="MCP3735056.1"/>
    </source>
</evidence>
<dbReference type="Proteomes" id="UP001139486">
    <property type="component" value="Unassembled WGS sequence"/>
</dbReference>
<dbReference type="RefSeq" id="WP_254289067.1">
    <property type="nucleotide sequence ID" value="NZ_JAMLDY010000009.1"/>
</dbReference>
<keyword evidence="1" id="KW-0479">Metal-binding</keyword>
<dbReference type="Gene3D" id="3.60.21.10">
    <property type="match status" value="1"/>
</dbReference>
<sequence length="291" mass="30585">MTRTMRWVGLVALAGIAMLGVLLVVGYREAIGDPVVRRGAIDLPDWPAGAAPVSVALLSDIHIGNVAMDEARLTRIVAQVKARRPDLVLLAGDFVVGHAAGSSGRLARRLIGPLSRLRAPLGVFAVLGNHDHWTGAGAVTRALAEAGIATLSNRAVRRGPVTIVGIDDAFSDHADPRLALLSADGLGGARIVVTHSPDAIPLLPQGAARLVLAGHTHCGQIVWPNGRALATRSPFNGRRLFDPRYRCGIVRDSRRTVIVTAGLGSGTAPVRLGAPPDWWLVTLGPVSRSRP</sequence>
<dbReference type="InterPro" id="IPR004843">
    <property type="entry name" value="Calcineurin-like_PHP"/>
</dbReference>
<feature type="domain" description="Calcineurin-like phosphoesterase" evidence="3">
    <location>
        <begin position="55"/>
        <end position="218"/>
    </location>
</feature>
<name>A0A9X2KQY8_9SPHN</name>
<evidence type="ECO:0000256" key="2">
    <source>
        <dbReference type="ARBA" id="ARBA00022801"/>
    </source>
</evidence>
<dbReference type="GO" id="GO:0009245">
    <property type="term" value="P:lipid A biosynthetic process"/>
    <property type="evidence" value="ECO:0007669"/>
    <property type="project" value="TreeGrafter"/>
</dbReference>
<accession>A0A9X2KQY8</accession>
<evidence type="ECO:0000259" key="3">
    <source>
        <dbReference type="Pfam" id="PF00149"/>
    </source>
</evidence>
<dbReference type="SUPFAM" id="SSF56300">
    <property type="entry name" value="Metallo-dependent phosphatases"/>
    <property type="match status" value="1"/>
</dbReference>
<comment type="caution">
    <text evidence="4">The sequence shown here is derived from an EMBL/GenBank/DDBJ whole genome shotgun (WGS) entry which is preliminary data.</text>
</comment>
<reference evidence="4" key="1">
    <citation type="submission" date="2022-05" db="EMBL/GenBank/DDBJ databases">
        <title>Sphingomonas sp. strain RP10 Genome sequencing and assembly.</title>
        <authorList>
            <person name="Kim I."/>
        </authorList>
    </citation>
    <scope>NUCLEOTIDE SEQUENCE</scope>
    <source>
        <strain evidence="4">RP10</strain>
    </source>
</reference>
<dbReference type="GO" id="GO:0016020">
    <property type="term" value="C:membrane"/>
    <property type="evidence" value="ECO:0007669"/>
    <property type="project" value="GOC"/>
</dbReference>
<dbReference type="InterPro" id="IPR051158">
    <property type="entry name" value="Metallophosphoesterase_sf"/>
</dbReference>
<keyword evidence="2" id="KW-0378">Hydrolase</keyword>
<keyword evidence="5" id="KW-1185">Reference proteome</keyword>
<dbReference type="GO" id="GO:0046872">
    <property type="term" value="F:metal ion binding"/>
    <property type="evidence" value="ECO:0007669"/>
    <property type="project" value="UniProtKB-KW"/>
</dbReference>
<organism evidence="4 5">
    <name type="scientific">Sphingomonas liriopis</name>
    <dbReference type="NCBI Taxonomy" id="2949094"/>
    <lineage>
        <taxon>Bacteria</taxon>
        <taxon>Pseudomonadati</taxon>
        <taxon>Pseudomonadota</taxon>
        <taxon>Alphaproteobacteria</taxon>
        <taxon>Sphingomonadales</taxon>
        <taxon>Sphingomonadaceae</taxon>
        <taxon>Sphingomonas</taxon>
    </lineage>
</organism>
<dbReference type="PANTHER" id="PTHR31302:SF31">
    <property type="entry name" value="PHOSPHODIESTERASE YAEI"/>
    <property type="match status" value="1"/>
</dbReference>
<dbReference type="GO" id="GO:0008758">
    <property type="term" value="F:UDP-2,3-diacylglucosamine hydrolase activity"/>
    <property type="evidence" value="ECO:0007669"/>
    <property type="project" value="TreeGrafter"/>
</dbReference>
<dbReference type="EMBL" id="JAMLDY010000009">
    <property type="protein sequence ID" value="MCP3735056.1"/>
    <property type="molecule type" value="Genomic_DNA"/>
</dbReference>
<dbReference type="PANTHER" id="PTHR31302">
    <property type="entry name" value="TRANSMEMBRANE PROTEIN WITH METALLOPHOSPHOESTERASE DOMAIN-RELATED"/>
    <property type="match status" value="1"/>
</dbReference>
<evidence type="ECO:0000313" key="5">
    <source>
        <dbReference type="Proteomes" id="UP001139486"/>
    </source>
</evidence>
<evidence type="ECO:0000256" key="1">
    <source>
        <dbReference type="ARBA" id="ARBA00022723"/>
    </source>
</evidence>